<dbReference type="GO" id="GO:0005178">
    <property type="term" value="F:integrin binding"/>
    <property type="evidence" value="ECO:0007669"/>
    <property type="project" value="TreeGrafter"/>
</dbReference>
<dbReference type="Gene3D" id="2.60.40.1530">
    <property type="entry name" value="ntegrin, alpha v. Chain A, domain 4"/>
    <property type="match status" value="1"/>
</dbReference>
<sequence length="1121" mass="124720">MDSNRQGIISFLLLVQGSLLLQPSQAFNVDVLDARKLSGPSNAQFGTSIQQYSNSDGQWLLVGSPWSGFPDNRTGDVYKCPINSNSATCEKLNLGNIMTIPNVTEDKQDMNAGSTLIRNDKTGGFLTCAPLWAQKCGTMNYPRGLCADINSNFKISRAFSPTVQRCGSYMDLVIVLDGSNSIWPWGPVQDFLKKLTGSLDIGPKKTQVSIVQYGEDARFEFKLNTFKTTAEAEQFAENIKQKQGKETNTAQGINFAREQINPENLIKEIKSIASDPKEKHFFNVSSEAALIEIASTLKERIIGIEGTSNKNEDNFLLEMAQVGFSAHFVPSQDVLMLGAVGAYDWAGTTVHKSSDKITIFEKKVFQDILQDRNDSSYLGYSVTSLITKYSVLYVAGAPRFQHTGQVVVYTVGLNDEVTIKQTAKGEQLGSYFGSVLCSIDVNRDLFTDVLLVGSPMFMGQHKNEEGRVYVFSVNQQGSLEKRGILEGPVDGKNTRFGAAIAAVADINLDGYNDVAVGAPVEDEQHGVVYIFNGDQTSILSKHTQRIQASKISHQLQYFGLSIDGQKDLNGDTITDLSIGSIGNVVQLWSRSIATVRFTVVFEPTKLSILNKTCQINGNQLICGKVKICFQATIKPENSVSSINITYNATFDMSLKSSHATSRALFQTNHMREIQNDISVDKLEKCNIFNFYVNEKIDIVNPLSLRLDFAPKNTEVGPSVDAYTTRSKEFFIPFSKDCGDDEECITDLVIKVHSNIPNNSNYIVSSKKQQMIINVETENKKENAFNAKVIVHFSDNIFFASAPNTDCSEVNSTSVSCDIGSPFLKGGDKISFDIYFDFNVNKPQKDTYVKFHAESGSIENPETEFDNEANVIFTVQYDSEIVFLGINNKNFYEIASKTSVNKTRPPLDQISPENVITLTVNTGHFPIQTAYVMVEIPVSTKKNNRLLYLTDLNHSNNIICDAKLDTLDIANYHSTTFKKESFSSFNDLNCENVNCEKFLCIMNNLKMNNQYTIKIVMRIWLKTFINADFQRITLTPSAKIETRNPLFIINANNVTMPVEISKPMKKEVPIGVIVGSVIGGLLVLLALIAVLWKLGFFKRKYTKLQKDEEDNENNGDQDAEEE</sequence>
<keyword evidence="6" id="KW-0677">Repeat</keyword>
<feature type="repeat" description="FG-GAP" evidence="15">
    <location>
        <begin position="544"/>
        <end position="604"/>
    </location>
</feature>
<dbReference type="InterPro" id="IPR036465">
    <property type="entry name" value="vWFA_dom_sf"/>
</dbReference>
<dbReference type="InterPro" id="IPR018184">
    <property type="entry name" value="Integrin_alpha_C_CS"/>
</dbReference>
<evidence type="ECO:0000256" key="12">
    <source>
        <dbReference type="ARBA" id="ARBA00023157"/>
    </source>
</evidence>
<evidence type="ECO:0000256" key="5">
    <source>
        <dbReference type="ARBA" id="ARBA00022729"/>
    </source>
</evidence>
<dbReference type="PROSITE" id="PS50234">
    <property type="entry name" value="VWFA"/>
    <property type="match status" value="1"/>
</dbReference>
<keyword evidence="19" id="KW-1185">Reference proteome</keyword>
<evidence type="ECO:0000256" key="13">
    <source>
        <dbReference type="ARBA" id="ARBA00023170"/>
    </source>
</evidence>
<keyword evidence="12" id="KW-1015">Disulfide bond</keyword>
<dbReference type="PRINTS" id="PR01185">
    <property type="entry name" value="INTEGRINA"/>
</dbReference>
<keyword evidence="5 16" id="KW-0732">Signal</keyword>
<dbReference type="OrthoDB" id="5317514at2759"/>
<dbReference type="GO" id="GO:0009897">
    <property type="term" value="C:external side of plasma membrane"/>
    <property type="evidence" value="ECO:0007669"/>
    <property type="project" value="TreeGrafter"/>
</dbReference>
<evidence type="ECO:0000256" key="6">
    <source>
        <dbReference type="ARBA" id="ARBA00022737"/>
    </source>
</evidence>
<dbReference type="AlphaFoldDB" id="A0A401SPQ3"/>
<evidence type="ECO:0000256" key="9">
    <source>
        <dbReference type="ARBA" id="ARBA00022989"/>
    </source>
</evidence>
<dbReference type="InterPro" id="IPR013649">
    <property type="entry name" value="Integrin_alpha_Ig-like_1"/>
</dbReference>
<keyword evidence="14" id="KW-0325">Glycoprotein</keyword>
<dbReference type="InterPro" id="IPR032695">
    <property type="entry name" value="Integrin_dom_sf"/>
</dbReference>
<evidence type="ECO:0000256" key="15">
    <source>
        <dbReference type="PROSITE-ProRule" id="PRU00803"/>
    </source>
</evidence>
<evidence type="ECO:0000256" key="8">
    <source>
        <dbReference type="ARBA" id="ARBA00022889"/>
    </source>
</evidence>
<dbReference type="STRING" id="137246.A0A401SPQ3"/>
<keyword evidence="11 16" id="KW-0472">Membrane</keyword>
<feature type="domain" description="VWFA" evidence="17">
    <location>
        <begin position="171"/>
        <end position="368"/>
    </location>
</feature>
<keyword evidence="8 16" id="KW-0130">Cell adhesion</keyword>
<dbReference type="SUPFAM" id="SSF69318">
    <property type="entry name" value="Integrin alpha N-terminal domain"/>
    <property type="match status" value="1"/>
</dbReference>
<keyword evidence="13 16" id="KW-0675">Receptor</keyword>
<dbReference type="GO" id="GO:0046872">
    <property type="term" value="F:metal ion binding"/>
    <property type="evidence" value="ECO:0007669"/>
    <property type="project" value="UniProtKB-KW"/>
</dbReference>
<dbReference type="OMA" id="IQYASQW"/>
<dbReference type="Proteomes" id="UP000287033">
    <property type="component" value="Unassembled WGS sequence"/>
</dbReference>
<dbReference type="GO" id="GO:0008305">
    <property type="term" value="C:integrin complex"/>
    <property type="evidence" value="ECO:0007669"/>
    <property type="project" value="InterPro"/>
</dbReference>
<dbReference type="PROSITE" id="PS00242">
    <property type="entry name" value="INTEGRIN_ALPHA"/>
    <property type="match status" value="1"/>
</dbReference>
<dbReference type="SMART" id="SM00327">
    <property type="entry name" value="VWA"/>
    <property type="match status" value="1"/>
</dbReference>
<dbReference type="SUPFAM" id="SSF69179">
    <property type="entry name" value="Integrin domains"/>
    <property type="match status" value="3"/>
</dbReference>
<feature type="repeat" description="FG-GAP" evidence="15">
    <location>
        <begin position="482"/>
        <end position="540"/>
    </location>
</feature>
<feature type="signal peptide" evidence="16">
    <location>
        <begin position="1"/>
        <end position="26"/>
    </location>
</feature>
<dbReference type="Pfam" id="PF08441">
    <property type="entry name" value="Integrin_A_Ig_1"/>
    <property type="match status" value="1"/>
</dbReference>
<feature type="chain" id="PRO_5018822710" description="VWFA domain-containing protein" evidence="16">
    <location>
        <begin position="27"/>
        <end position="1121"/>
    </location>
</feature>
<name>A0A401SPQ3_CHIPU</name>
<evidence type="ECO:0000313" key="19">
    <source>
        <dbReference type="Proteomes" id="UP000287033"/>
    </source>
</evidence>
<dbReference type="EMBL" id="BEZZ01000430">
    <property type="protein sequence ID" value="GCC32371.1"/>
    <property type="molecule type" value="Genomic_DNA"/>
</dbReference>
<gene>
    <name evidence="18" type="ORF">chiPu_0010832</name>
</gene>
<dbReference type="InterPro" id="IPR002035">
    <property type="entry name" value="VWF_A"/>
</dbReference>
<dbReference type="Pfam" id="PF20806">
    <property type="entry name" value="Integrin_A_Ig_3"/>
    <property type="match status" value="1"/>
</dbReference>
<accession>A0A401SPQ3</accession>
<dbReference type="PANTHER" id="PTHR23220">
    <property type="entry name" value="INTEGRIN ALPHA"/>
    <property type="match status" value="1"/>
</dbReference>
<dbReference type="InterPro" id="IPR028994">
    <property type="entry name" value="Integrin_alpha_N"/>
</dbReference>
<dbReference type="InterPro" id="IPR048286">
    <property type="entry name" value="Integrin_alpha_Ig-like_3"/>
</dbReference>
<comment type="similarity">
    <text evidence="2 16">Belongs to the integrin alpha chain family.</text>
</comment>
<feature type="transmembrane region" description="Helical" evidence="16">
    <location>
        <begin position="1069"/>
        <end position="1091"/>
    </location>
</feature>
<dbReference type="Gene3D" id="2.60.40.1460">
    <property type="entry name" value="Integrin domains. Chain A, domain 2"/>
    <property type="match status" value="1"/>
</dbReference>
<evidence type="ECO:0000256" key="7">
    <source>
        <dbReference type="ARBA" id="ARBA00022837"/>
    </source>
</evidence>
<comment type="caution">
    <text evidence="18">The sequence shown here is derived from an EMBL/GenBank/DDBJ whole genome shotgun (WGS) entry which is preliminary data.</text>
</comment>
<comment type="subcellular location">
    <subcellularLocation>
        <location evidence="1 16">Membrane</location>
        <topology evidence="1 16">Single-pass type I membrane protein</topology>
    </subcellularLocation>
</comment>
<dbReference type="PROSITE" id="PS51470">
    <property type="entry name" value="FG_GAP"/>
    <property type="match status" value="4"/>
</dbReference>
<dbReference type="Gene3D" id="2.60.40.1510">
    <property type="entry name" value="ntegrin, alpha v. Chain A, domain 3"/>
    <property type="match status" value="1"/>
</dbReference>
<evidence type="ECO:0000259" key="17">
    <source>
        <dbReference type="PROSITE" id="PS50234"/>
    </source>
</evidence>
<evidence type="ECO:0000256" key="1">
    <source>
        <dbReference type="ARBA" id="ARBA00004479"/>
    </source>
</evidence>
<dbReference type="Pfam" id="PF20805">
    <property type="entry name" value="Integrin_A_Ig_2"/>
    <property type="match status" value="1"/>
</dbReference>
<evidence type="ECO:0000256" key="4">
    <source>
        <dbReference type="ARBA" id="ARBA00022723"/>
    </source>
</evidence>
<keyword evidence="3 16" id="KW-0812">Transmembrane</keyword>
<reference evidence="18 19" key="1">
    <citation type="journal article" date="2018" name="Nat. Ecol. Evol.">
        <title>Shark genomes provide insights into elasmobranch evolution and the origin of vertebrates.</title>
        <authorList>
            <person name="Hara Y"/>
            <person name="Yamaguchi K"/>
            <person name="Onimaru K"/>
            <person name="Kadota M"/>
            <person name="Koyanagi M"/>
            <person name="Keeley SD"/>
            <person name="Tatsumi K"/>
            <person name="Tanaka K"/>
            <person name="Motone F"/>
            <person name="Kageyama Y"/>
            <person name="Nozu R"/>
            <person name="Adachi N"/>
            <person name="Nishimura O"/>
            <person name="Nakagawa R"/>
            <person name="Tanegashima C"/>
            <person name="Kiyatake I"/>
            <person name="Matsumoto R"/>
            <person name="Murakumo K"/>
            <person name="Nishida K"/>
            <person name="Terakita A"/>
            <person name="Kuratani S"/>
            <person name="Sato K"/>
            <person name="Hyodo S Kuraku.S."/>
        </authorList>
    </citation>
    <scope>NUCLEOTIDE SEQUENCE [LARGE SCALE GENOMIC DNA]</scope>
</reference>
<dbReference type="PRINTS" id="PR00453">
    <property type="entry name" value="VWFADOMAIN"/>
</dbReference>
<evidence type="ECO:0000256" key="11">
    <source>
        <dbReference type="ARBA" id="ARBA00023136"/>
    </source>
</evidence>
<dbReference type="InterPro" id="IPR000413">
    <property type="entry name" value="Integrin_alpha"/>
</dbReference>
<evidence type="ECO:0000256" key="3">
    <source>
        <dbReference type="ARBA" id="ARBA00022692"/>
    </source>
</evidence>
<protein>
    <recommendedName>
        <fullName evidence="17">VWFA domain-containing protein</fullName>
    </recommendedName>
</protein>
<dbReference type="InterPro" id="IPR013519">
    <property type="entry name" value="Int_alpha_beta-p"/>
</dbReference>
<feature type="repeat" description="FG-GAP" evidence="15">
    <location>
        <begin position="418"/>
        <end position="480"/>
    </location>
</feature>
<organism evidence="18 19">
    <name type="scientific">Chiloscyllium punctatum</name>
    <name type="common">Brownbanded bambooshark</name>
    <name type="synonym">Hemiscyllium punctatum</name>
    <dbReference type="NCBI Taxonomy" id="137246"/>
    <lineage>
        <taxon>Eukaryota</taxon>
        <taxon>Metazoa</taxon>
        <taxon>Chordata</taxon>
        <taxon>Craniata</taxon>
        <taxon>Vertebrata</taxon>
        <taxon>Chondrichthyes</taxon>
        <taxon>Elasmobranchii</taxon>
        <taxon>Galeomorphii</taxon>
        <taxon>Galeoidea</taxon>
        <taxon>Orectolobiformes</taxon>
        <taxon>Hemiscylliidae</taxon>
        <taxon>Chiloscyllium</taxon>
    </lineage>
</organism>
<dbReference type="SMART" id="SM00191">
    <property type="entry name" value="Int_alpha"/>
    <property type="match status" value="5"/>
</dbReference>
<keyword evidence="4" id="KW-0479">Metal-binding</keyword>
<dbReference type="GO" id="GO:0007229">
    <property type="term" value="P:integrin-mediated signaling pathway"/>
    <property type="evidence" value="ECO:0007669"/>
    <property type="project" value="UniProtKB-KW"/>
</dbReference>
<keyword evidence="9 16" id="KW-1133">Transmembrane helix</keyword>
<dbReference type="InterPro" id="IPR013517">
    <property type="entry name" value="FG-GAP"/>
</dbReference>
<evidence type="ECO:0000256" key="10">
    <source>
        <dbReference type="ARBA" id="ARBA00023037"/>
    </source>
</evidence>
<evidence type="ECO:0000313" key="18">
    <source>
        <dbReference type="EMBL" id="GCC32371.1"/>
    </source>
</evidence>
<feature type="repeat" description="FG-GAP" evidence="15">
    <location>
        <begin position="30"/>
        <end position="89"/>
    </location>
</feature>
<dbReference type="SUPFAM" id="SSF53300">
    <property type="entry name" value="vWA-like"/>
    <property type="match status" value="1"/>
</dbReference>
<dbReference type="Gene3D" id="3.40.50.410">
    <property type="entry name" value="von Willebrand factor, type A domain"/>
    <property type="match status" value="1"/>
</dbReference>
<keyword evidence="7" id="KW-0106">Calcium</keyword>
<keyword evidence="10 16" id="KW-0401">Integrin</keyword>
<dbReference type="PANTHER" id="PTHR23220:SF23">
    <property type="entry name" value="INTEGRIN ALPHA-2"/>
    <property type="match status" value="1"/>
</dbReference>
<dbReference type="Gene3D" id="1.20.5.930">
    <property type="entry name" value="Bicelle-embedded integrin alpha(iib) transmembrane segment"/>
    <property type="match status" value="1"/>
</dbReference>
<dbReference type="InterPro" id="IPR048285">
    <property type="entry name" value="Integrin_alpha_Ig-like_2"/>
</dbReference>
<dbReference type="GO" id="GO:0007160">
    <property type="term" value="P:cell-matrix adhesion"/>
    <property type="evidence" value="ECO:0007669"/>
    <property type="project" value="TreeGrafter"/>
</dbReference>
<dbReference type="GO" id="GO:0098609">
    <property type="term" value="P:cell-cell adhesion"/>
    <property type="evidence" value="ECO:0007669"/>
    <property type="project" value="TreeGrafter"/>
</dbReference>
<dbReference type="Pfam" id="PF00092">
    <property type="entry name" value="VWA"/>
    <property type="match status" value="1"/>
</dbReference>
<dbReference type="Pfam" id="PF01839">
    <property type="entry name" value="FG-GAP"/>
    <property type="match status" value="2"/>
</dbReference>
<evidence type="ECO:0000256" key="16">
    <source>
        <dbReference type="RuleBase" id="RU003762"/>
    </source>
</evidence>
<dbReference type="GO" id="GO:0033627">
    <property type="term" value="P:cell adhesion mediated by integrin"/>
    <property type="evidence" value="ECO:0007669"/>
    <property type="project" value="TreeGrafter"/>
</dbReference>
<evidence type="ECO:0000256" key="2">
    <source>
        <dbReference type="ARBA" id="ARBA00008054"/>
    </source>
</evidence>
<proteinExistence type="inferred from homology"/>
<dbReference type="Gene3D" id="2.130.10.130">
    <property type="entry name" value="Integrin alpha, N-terminal"/>
    <property type="match status" value="2"/>
</dbReference>
<evidence type="ECO:0000256" key="14">
    <source>
        <dbReference type="ARBA" id="ARBA00023180"/>
    </source>
</evidence>